<dbReference type="Proteomes" id="UP000254794">
    <property type="component" value="Unassembled WGS sequence"/>
</dbReference>
<evidence type="ECO:0000256" key="1">
    <source>
        <dbReference type="SAM" id="Phobius"/>
    </source>
</evidence>
<dbReference type="EMBL" id="UGOD01000001">
    <property type="protein sequence ID" value="STX50931.1"/>
    <property type="molecule type" value="Genomic_DNA"/>
</dbReference>
<accession>A0A378JJK5</accession>
<evidence type="ECO:0000313" key="3">
    <source>
        <dbReference type="Proteomes" id="UP000254794"/>
    </source>
</evidence>
<proteinExistence type="predicted"/>
<organism evidence="2 3">
    <name type="scientific">Legionella busanensis</name>
    <dbReference type="NCBI Taxonomy" id="190655"/>
    <lineage>
        <taxon>Bacteria</taxon>
        <taxon>Pseudomonadati</taxon>
        <taxon>Pseudomonadota</taxon>
        <taxon>Gammaproteobacteria</taxon>
        <taxon>Legionellales</taxon>
        <taxon>Legionellaceae</taxon>
        <taxon>Legionella</taxon>
    </lineage>
</organism>
<gene>
    <name evidence="2" type="ORF">NCTC13316_01020</name>
</gene>
<sequence length="120" mass="13643">MNRPSSRHLSHDYKAYKGLSLRELFWIVLLATPATSLLMTFIGFFLSYPLALGCVGFFLGFILAITIIPKWISRIKAGKPYGYVMKKTLLTLTHLGLKRSPYLHYQGAWQISKLVGQHDV</sequence>
<feature type="transmembrane region" description="Helical" evidence="1">
    <location>
        <begin position="50"/>
        <end position="72"/>
    </location>
</feature>
<keyword evidence="3" id="KW-1185">Reference proteome</keyword>
<reference evidence="2 3" key="1">
    <citation type="submission" date="2018-06" db="EMBL/GenBank/DDBJ databases">
        <authorList>
            <consortium name="Pathogen Informatics"/>
            <person name="Doyle S."/>
        </authorList>
    </citation>
    <scope>NUCLEOTIDE SEQUENCE [LARGE SCALE GENOMIC DNA]</scope>
    <source>
        <strain evidence="2 3">NCTC13316</strain>
    </source>
</reference>
<dbReference type="RefSeq" id="WP_115330601.1">
    <property type="nucleotide sequence ID" value="NZ_CAAAHP010000001.1"/>
</dbReference>
<evidence type="ECO:0000313" key="2">
    <source>
        <dbReference type="EMBL" id="STX50931.1"/>
    </source>
</evidence>
<keyword evidence="1" id="KW-0472">Membrane</keyword>
<dbReference type="NCBIfam" id="TIGR03750">
    <property type="entry name" value="conj_TIGR03750"/>
    <property type="match status" value="1"/>
</dbReference>
<keyword evidence="1" id="KW-1133">Transmembrane helix</keyword>
<keyword evidence="1" id="KW-0812">Transmembrane</keyword>
<dbReference type="Pfam" id="PF11990">
    <property type="entry name" value="DUF3487"/>
    <property type="match status" value="1"/>
</dbReference>
<feature type="transmembrane region" description="Helical" evidence="1">
    <location>
        <begin position="24"/>
        <end position="44"/>
    </location>
</feature>
<dbReference type="AlphaFoldDB" id="A0A378JJK5"/>
<dbReference type="InterPro" id="IPR021877">
    <property type="entry name" value="DUF3487"/>
</dbReference>
<dbReference type="OrthoDB" id="5637364at2"/>
<name>A0A378JJK5_9GAMM</name>
<protein>
    <submittedName>
        <fullName evidence="2">Conjugative transfer region protein</fullName>
    </submittedName>
</protein>